<reference evidence="9" key="1">
    <citation type="submission" date="2020-12" db="EMBL/GenBank/DDBJ databases">
        <title>Desulfobium dissulfuricans gen. nov., sp. nov., a novel mesophilic, sulfate-reducing bacterium isolated from a deep-sea hydrothermal vent.</title>
        <authorList>
            <person name="Hashimoto Y."/>
            <person name="Tame A."/>
            <person name="Sawayama S."/>
            <person name="Miyazaki J."/>
            <person name="Takai K."/>
            <person name="Nakagawa S."/>
        </authorList>
    </citation>
    <scope>NUCLEOTIDE SEQUENCE</scope>
    <source>
        <strain evidence="9">GF1</strain>
    </source>
</reference>
<feature type="domain" description="Radical SAM core" evidence="8">
    <location>
        <begin position="286"/>
        <end position="562"/>
    </location>
</feature>
<feature type="compositionally biased region" description="Basic residues" evidence="7">
    <location>
        <begin position="577"/>
        <end position="592"/>
    </location>
</feature>
<feature type="compositionally biased region" description="Basic and acidic residues" evidence="7">
    <location>
        <begin position="563"/>
        <end position="576"/>
    </location>
</feature>
<keyword evidence="1 6" id="KW-0004">4Fe-4S</keyword>
<feature type="binding site" evidence="6">
    <location>
        <position position="301"/>
    </location>
    <ligand>
        <name>[4Fe-4S] cluster</name>
        <dbReference type="ChEBI" id="CHEBI:49883"/>
        <note>4Fe-4S-S-AdoMet</note>
    </ligand>
</feature>
<keyword evidence="5 6" id="KW-0411">Iron-sulfur</keyword>
<evidence type="ECO:0000259" key="8">
    <source>
        <dbReference type="PROSITE" id="PS51918"/>
    </source>
</evidence>
<dbReference type="Pfam" id="PF11842">
    <property type="entry name" value="DUF3362"/>
    <property type="match status" value="1"/>
</dbReference>
<dbReference type="Pfam" id="PF08497">
    <property type="entry name" value="Radical_SAM_N"/>
    <property type="match status" value="1"/>
</dbReference>
<dbReference type="PANTHER" id="PTHR32331:SF0">
    <property type="entry name" value="UPF0313 PROTEIN YGIQ"/>
    <property type="match status" value="1"/>
</dbReference>
<dbReference type="Pfam" id="PF04055">
    <property type="entry name" value="Radical_SAM"/>
    <property type="match status" value="1"/>
</dbReference>
<dbReference type="Proteomes" id="UP001063350">
    <property type="component" value="Chromosome"/>
</dbReference>
<dbReference type="PANTHER" id="PTHR32331">
    <property type="entry name" value="UPF0313 PROTEIN YGIQ"/>
    <property type="match status" value="1"/>
</dbReference>
<protein>
    <submittedName>
        <fullName evidence="9">UPF0313 protein</fullName>
    </submittedName>
</protein>
<dbReference type="Gene3D" id="3.80.30.20">
    <property type="entry name" value="tm_1862 like domain"/>
    <property type="match status" value="1"/>
</dbReference>
<evidence type="ECO:0000313" key="10">
    <source>
        <dbReference type="Proteomes" id="UP001063350"/>
    </source>
</evidence>
<dbReference type="EMBL" id="AP024233">
    <property type="protein sequence ID" value="BCO07844.1"/>
    <property type="molecule type" value="Genomic_DNA"/>
</dbReference>
<sequence>MFLPTTEKELRQLGWDRPDIILVTGDAYIDSPFIGVALVGKILMAAGYRVAVIAQPEVDSGRDITRLGEPRLFWGVSGGCIDSMVANRTATGKRRHRDDYTPGGANTRRPDRAVIVYANLIRSHFKNTCPIVLGGIEASLRRIAHYDYWSSKVRRSVLFDAKADYLLYGMADRSIVELADVLQSGRDPRAIRGLCYAAARPPEECLVLPSFQETAQSKTGFLRMFELFYQNNDPVTARPLAQQQDSRFLVQNPPAPYLSTEELDQVHALPFERELHPWYRRFGEVRALETIRFAITTHRGCYGECNFCAIAVHQGRTVRWRSQESILAEARDIAAHPRFKGVIQDVGGPTANMYGFECRRKRTKGCCQDKRCLYPEPCPALGIDHRPQVELLRRLRQIPGVRKVVVASGVRYDMILADRKHGREYLRQLVRHHISGQMKVAPEHCVDKVLDCMGKPGTGSLLRFRELFYQLTEKEGLPQFLTYYIIAAHPGCTREDMAALKRFAREKLKLIPRQVQVFTPTPSTWSTLMYWTGKNPFTGTPCFVERTAAGREKQKQVLISALVDRKQAPGDRERAKKPARSGRRGRKGRRGGKTGSNL</sequence>
<evidence type="ECO:0000256" key="3">
    <source>
        <dbReference type="ARBA" id="ARBA00022723"/>
    </source>
</evidence>
<comment type="similarity">
    <text evidence="6">Belongs to the UPF0313 family.</text>
</comment>
<dbReference type="InterPro" id="IPR022946">
    <property type="entry name" value="UPF0313"/>
</dbReference>
<dbReference type="SFLD" id="SFLDG01082">
    <property type="entry name" value="B12-binding_domain_containing"/>
    <property type="match status" value="1"/>
</dbReference>
<feature type="binding site" evidence="6">
    <location>
        <position position="308"/>
    </location>
    <ligand>
        <name>[4Fe-4S] cluster</name>
        <dbReference type="ChEBI" id="CHEBI:49883"/>
        <note>4Fe-4S-S-AdoMet</note>
    </ligand>
</feature>
<dbReference type="SFLD" id="SFLDG01069">
    <property type="entry name" value="UPF0313"/>
    <property type="match status" value="1"/>
</dbReference>
<dbReference type="InterPro" id="IPR024560">
    <property type="entry name" value="UPF0313_C"/>
</dbReference>
<evidence type="ECO:0000256" key="1">
    <source>
        <dbReference type="ARBA" id="ARBA00022485"/>
    </source>
</evidence>
<dbReference type="InterPro" id="IPR007197">
    <property type="entry name" value="rSAM"/>
</dbReference>
<dbReference type="InterPro" id="IPR023404">
    <property type="entry name" value="rSAM_horseshoe"/>
</dbReference>
<keyword evidence="2 6" id="KW-0949">S-adenosyl-L-methionine</keyword>
<dbReference type="RefSeq" id="WP_267929092.1">
    <property type="nucleotide sequence ID" value="NZ_AP024233.1"/>
</dbReference>
<evidence type="ECO:0000256" key="4">
    <source>
        <dbReference type="ARBA" id="ARBA00023004"/>
    </source>
</evidence>
<dbReference type="InterPro" id="IPR006638">
    <property type="entry name" value="Elp3/MiaA/NifB-like_rSAM"/>
</dbReference>
<feature type="region of interest" description="Disordered" evidence="7">
    <location>
        <begin position="560"/>
        <end position="598"/>
    </location>
</feature>
<keyword evidence="3 6" id="KW-0479">Metal-binding</keyword>
<dbReference type="InterPro" id="IPR013704">
    <property type="entry name" value="UPF0313_N"/>
</dbReference>
<dbReference type="SUPFAM" id="SSF102114">
    <property type="entry name" value="Radical SAM enzymes"/>
    <property type="match status" value="1"/>
</dbReference>
<dbReference type="InterPro" id="IPR020612">
    <property type="entry name" value="Methylthiotransferase_CS"/>
</dbReference>
<dbReference type="HAMAP" id="MF_01251">
    <property type="entry name" value="UPF0313"/>
    <property type="match status" value="1"/>
</dbReference>
<dbReference type="AlphaFoldDB" id="A0A915TY01"/>
<proteinExistence type="inferred from homology"/>
<dbReference type="SFLD" id="SFLDS00029">
    <property type="entry name" value="Radical_SAM"/>
    <property type="match status" value="1"/>
</dbReference>
<dbReference type="PROSITE" id="PS01278">
    <property type="entry name" value="MTTASE_RADICAL"/>
    <property type="match status" value="1"/>
</dbReference>
<evidence type="ECO:0000256" key="7">
    <source>
        <dbReference type="SAM" id="MobiDB-lite"/>
    </source>
</evidence>
<keyword evidence="4 6" id="KW-0408">Iron</keyword>
<dbReference type="InterPro" id="IPR058240">
    <property type="entry name" value="rSAM_sf"/>
</dbReference>
<dbReference type="GO" id="GO:0005506">
    <property type="term" value="F:iron ion binding"/>
    <property type="evidence" value="ECO:0007669"/>
    <property type="project" value="UniProtKB-UniRule"/>
</dbReference>
<evidence type="ECO:0000256" key="5">
    <source>
        <dbReference type="ARBA" id="ARBA00023014"/>
    </source>
</evidence>
<organism evidence="9 10">
    <name type="scientific">Desulfolithobacter dissulfuricans</name>
    <dbReference type="NCBI Taxonomy" id="2795293"/>
    <lineage>
        <taxon>Bacteria</taxon>
        <taxon>Pseudomonadati</taxon>
        <taxon>Thermodesulfobacteriota</taxon>
        <taxon>Desulfobulbia</taxon>
        <taxon>Desulfobulbales</taxon>
        <taxon>Desulfobulbaceae</taxon>
        <taxon>Desulfolithobacter</taxon>
    </lineage>
</organism>
<feature type="binding site" evidence="6">
    <location>
        <position position="305"/>
    </location>
    <ligand>
        <name>[4Fe-4S] cluster</name>
        <dbReference type="ChEBI" id="CHEBI:49883"/>
        <note>4Fe-4S-S-AdoMet</note>
    </ligand>
</feature>
<accession>A0A915TY01</accession>
<dbReference type="SMART" id="SM00729">
    <property type="entry name" value="Elp3"/>
    <property type="match status" value="1"/>
</dbReference>
<dbReference type="PROSITE" id="PS51918">
    <property type="entry name" value="RADICAL_SAM"/>
    <property type="match status" value="1"/>
</dbReference>
<dbReference type="KEGG" id="ddu:GF1_02200"/>
<keyword evidence="10" id="KW-1185">Reference proteome</keyword>
<dbReference type="GO" id="GO:0003824">
    <property type="term" value="F:catalytic activity"/>
    <property type="evidence" value="ECO:0007669"/>
    <property type="project" value="InterPro"/>
</dbReference>
<dbReference type="NCBIfam" id="TIGR03904">
    <property type="entry name" value="SAM_YgiQ"/>
    <property type="match status" value="1"/>
</dbReference>
<evidence type="ECO:0000256" key="6">
    <source>
        <dbReference type="HAMAP-Rule" id="MF_01251"/>
    </source>
</evidence>
<gene>
    <name evidence="9" type="ORF">GF1_02200</name>
</gene>
<name>A0A915TY01_9BACT</name>
<evidence type="ECO:0000256" key="2">
    <source>
        <dbReference type="ARBA" id="ARBA00022691"/>
    </source>
</evidence>
<comment type="cofactor">
    <cofactor evidence="6">
        <name>[4Fe-4S] cluster</name>
        <dbReference type="ChEBI" id="CHEBI:49883"/>
    </cofactor>
    <text evidence="6">Binds 1 [4Fe-4S] cluster. The cluster is coordinated with 3 cysteines and an exchangeable S-adenosyl-L-methionine.</text>
</comment>
<dbReference type="GO" id="GO:0051539">
    <property type="term" value="F:4 iron, 4 sulfur cluster binding"/>
    <property type="evidence" value="ECO:0007669"/>
    <property type="project" value="UniProtKB-KW"/>
</dbReference>
<evidence type="ECO:0000313" key="9">
    <source>
        <dbReference type="EMBL" id="BCO07844.1"/>
    </source>
</evidence>